<proteinExistence type="inferred from homology"/>
<dbReference type="AlphaFoldDB" id="A0A1F5LXW4"/>
<keyword evidence="4" id="KW-0503">Monooxygenase</keyword>
<dbReference type="GeneID" id="34571635"/>
<protein>
    <recommendedName>
        <fullName evidence="10">DUF1772 domain-containing protein</fullName>
    </recommendedName>
</protein>
<dbReference type="InterPro" id="IPR013901">
    <property type="entry name" value="Anthrone_oxy"/>
</dbReference>
<evidence type="ECO:0000256" key="7">
    <source>
        <dbReference type="SAM" id="Phobius"/>
    </source>
</evidence>
<dbReference type="Proteomes" id="UP000177622">
    <property type="component" value="Unassembled WGS sequence"/>
</dbReference>
<dbReference type="PANTHER" id="PTHR35042:SF1">
    <property type="entry name" value="DUF1772-DOMAIN-CONTAINING PROTEIN"/>
    <property type="match status" value="1"/>
</dbReference>
<keyword evidence="9" id="KW-1185">Reference proteome</keyword>
<keyword evidence="4" id="KW-0560">Oxidoreductase</keyword>
<keyword evidence="3 7" id="KW-1133">Transmembrane helix</keyword>
<dbReference type="PANTHER" id="PTHR35042">
    <property type="entry name" value="ANTHRONE OXYGENASE ENCC"/>
    <property type="match status" value="1"/>
</dbReference>
<comment type="similarity">
    <text evidence="6">Belongs to the anthrone oxygenase family.</text>
</comment>
<evidence type="ECO:0000256" key="1">
    <source>
        <dbReference type="ARBA" id="ARBA00004141"/>
    </source>
</evidence>
<evidence type="ECO:0000256" key="6">
    <source>
        <dbReference type="ARBA" id="ARBA00034313"/>
    </source>
</evidence>
<dbReference type="GO" id="GO:0016020">
    <property type="term" value="C:membrane"/>
    <property type="evidence" value="ECO:0007669"/>
    <property type="project" value="UniProtKB-SubCell"/>
</dbReference>
<dbReference type="GO" id="GO:0004497">
    <property type="term" value="F:monooxygenase activity"/>
    <property type="evidence" value="ECO:0007669"/>
    <property type="project" value="UniProtKB-KW"/>
</dbReference>
<accession>A0A1F5LXW4</accession>
<keyword evidence="2 7" id="KW-0812">Transmembrane</keyword>
<evidence type="ECO:0000256" key="2">
    <source>
        <dbReference type="ARBA" id="ARBA00022692"/>
    </source>
</evidence>
<evidence type="ECO:0000256" key="4">
    <source>
        <dbReference type="ARBA" id="ARBA00023033"/>
    </source>
</evidence>
<comment type="subcellular location">
    <subcellularLocation>
        <location evidence="1">Membrane</location>
        <topology evidence="1">Multi-pass membrane protein</topology>
    </subcellularLocation>
</comment>
<feature type="transmembrane region" description="Helical" evidence="7">
    <location>
        <begin position="182"/>
        <end position="200"/>
    </location>
</feature>
<organism evidence="8 9">
    <name type="scientific">Penicillium arizonense</name>
    <dbReference type="NCBI Taxonomy" id="1835702"/>
    <lineage>
        <taxon>Eukaryota</taxon>
        <taxon>Fungi</taxon>
        <taxon>Dikarya</taxon>
        <taxon>Ascomycota</taxon>
        <taxon>Pezizomycotina</taxon>
        <taxon>Eurotiomycetes</taxon>
        <taxon>Eurotiomycetidae</taxon>
        <taxon>Eurotiales</taxon>
        <taxon>Aspergillaceae</taxon>
        <taxon>Penicillium</taxon>
    </lineage>
</organism>
<feature type="transmembrane region" description="Helical" evidence="7">
    <location>
        <begin position="6"/>
        <end position="29"/>
    </location>
</feature>
<evidence type="ECO:0000313" key="9">
    <source>
        <dbReference type="Proteomes" id="UP000177622"/>
    </source>
</evidence>
<evidence type="ECO:0008006" key="10">
    <source>
        <dbReference type="Google" id="ProtNLM"/>
    </source>
</evidence>
<dbReference type="EMBL" id="LXJU01000001">
    <property type="protein sequence ID" value="OGE58000.1"/>
    <property type="molecule type" value="Genomic_DNA"/>
</dbReference>
<name>A0A1F5LXW4_PENAI</name>
<comment type="caution">
    <text evidence="8">The sequence shown here is derived from an EMBL/GenBank/DDBJ whole genome shotgun (WGS) entry which is preliminary data.</text>
</comment>
<sequence>MTTDVRIAQAIGTIGCAVAAGGIATLSIISIPNLALPPRHPTNKTLTQDTTPGTPAAHLTHQWLDIYDRGKKIFPGLAGTASLANLYAMWALRDSPAPAPIIGSSWSTVYLVAVVVTMGIAPFTFIVMGKTNGRLREHAVRADGAEVEGTEGMVVGAKEEAKWGKEDGEVPALLKKWARLNLIRAGFPLIGAGIAFYAAVNSWVLP</sequence>
<dbReference type="OrthoDB" id="5954308at2759"/>
<dbReference type="RefSeq" id="XP_022493423.1">
    <property type="nucleotide sequence ID" value="XM_022626901.1"/>
</dbReference>
<dbReference type="Pfam" id="PF08592">
    <property type="entry name" value="Anthrone_oxy"/>
    <property type="match status" value="1"/>
</dbReference>
<evidence type="ECO:0000256" key="3">
    <source>
        <dbReference type="ARBA" id="ARBA00022989"/>
    </source>
</evidence>
<keyword evidence="5 7" id="KW-0472">Membrane</keyword>
<feature type="transmembrane region" description="Helical" evidence="7">
    <location>
        <begin position="73"/>
        <end position="90"/>
    </location>
</feature>
<reference evidence="8 9" key="1">
    <citation type="journal article" date="2016" name="Sci. Rep.">
        <title>Penicillium arizonense, a new, genome sequenced fungal species, reveals a high chemical diversity in secreted metabolites.</title>
        <authorList>
            <person name="Grijseels S."/>
            <person name="Nielsen J.C."/>
            <person name="Randelovic M."/>
            <person name="Nielsen J."/>
            <person name="Nielsen K.F."/>
            <person name="Workman M."/>
            <person name="Frisvad J.C."/>
        </authorList>
    </citation>
    <scope>NUCLEOTIDE SEQUENCE [LARGE SCALE GENOMIC DNA]</scope>
    <source>
        <strain evidence="8 9">CBS 141311</strain>
    </source>
</reference>
<evidence type="ECO:0000256" key="5">
    <source>
        <dbReference type="ARBA" id="ARBA00023136"/>
    </source>
</evidence>
<gene>
    <name evidence="8" type="ORF">PENARI_c001G09813</name>
</gene>
<evidence type="ECO:0000313" key="8">
    <source>
        <dbReference type="EMBL" id="OGE58000.1"/>
    </source>
</evidence>
<feature type="transmembrane region" description="Helical" evidence="7">
    <location>
        <begin position="110"/>
        <end position="128"/>
    </location>
</feature>